<dbReference type="EMBL" id="JAGZXI010000006">
    <property type="protein sequence ID" value="MBS6635038.1"/>
    <property type="molecule type" value="Genomic_DNA"/>
</dbReference>
<sequence length="346" mass="38493">MSTVHTTVQLHTTLWKGDVNERITYQLYNRNITIDKLPRTLLDKYKDEDELQFSGIYFLTNSSTDNPRIYIGQAAKRVNGNGLMGRIREHDRQKDFWDTAYLIAPTDNSWEATELNYLESAFCRQAQKANRYALENGNIPFSGNIAKVKKAILSPLVHEVLLMLRASGHYMFEPVTSENITPTVASSQPEITQNTQQNQPTETSVGTTPFSDDSRPESHPAFADAVFRIKRKNLAVPARARIVGNLGARVNVEVFEGEVLPVRAPKKAEARYLKDLEALEATRAEQVAAGHLVGLKIVKPIEFTSQSAASKFVVGSASNGNTDWVLESDPNVSLGVFLQNLDGSQN</sequence>
<accession>A0A943TDL3</accession>
<evidence type="ECO:0000313" key="3">
    <source>
        <dbReference type="Proteomes" id="UP000739069"/>
    </source>
</evidence>
<name>A0A943TDL3_9MICC</name>
<proteinExistence type="predicted"/>
<evidence type="ECO:0000313" key="2">
    <source>
        <dbReference type="EMBL" id="MBS6635038.1"/>
    </source>
</evidence>
<protein>
    <submittedName>
        <fullName evidence="2">GIY-YIG nuclease family protein</fullName>
    </submittedName>
</protein>
<reference evidence="2" key="1">
    <citation type="submission" date="2021-02" db="EMBL/GenBank/DDBJ databases">
        <title>Infant gut strain persistence is associated with maternal origin, phylogeny, and functional potential including surface adhesion and iron acquisition.</title>
        <authorList>
            <person name="Lou Y.C."/>
        </authorList>
    </citation>
    <scope>NUCLEOTIDE SEQUENCE</scope>
    <source>
        <strain evidence="2">L1_008_092G1_dasL1_008_092G1_concoct_16</strain>
    </source>
</reference>
<evidence type="ECO:0000256" key="1">
    <source>
        <dbReference type="SAM" id="MobiDB-lite"/>
    </source>
</evidence>
<dbReference type="Proteomes" id="UP000739069">
    <property type="component" value="Unassembled WGS sequence"/>
</dbReference>
<dbReference type="CDD" id="cd10447">
    <property type="entry name" value="GIY-YIG_unchar_2"/>
    <property type="match status" value="1"/>
</dbReference>
<organism evidence="2 3">
    <name type="scientific">Rothia mucilaginosa</name>
    <dbReference type="NCBI Taxonomy" id="43675"/>
    <lineage>
        <taxon>Bacteria</taxon>
        <taxon>Bacillati</taxon>
        <taxon>Actinomycetota</taxon>
        <taxon>Actinomycetes</taxon>
        <taxon>Micrococcales</taxon>
        <taxon>Micrococcaceae</taxon>
        <taxon>Rothia</taxon>
    </lineage>
</organism>
<feature type="region of interest" description="Disordered" evidence="1">
    <location>
        <begin position="184"/>
        <end position="217"/>
    </location>
</feature>
<comment type="caution">
    <text evidence="2">The sequence shown here is derived from an EMBL/GenBank/DDBJ whole genome shotgun (WGS) entry which is preliminary data.</text>
</comment>
<dbReference type="AlphaFoldDB" id="A0A943TDL3"/>
<gene>
    <name evidence="2" type="ORF">KH265_05195</name>
</gene>
<feature type="compositionally biased region" description="Low complexity" evidence="1">
    <location>
        <begin position="188"/>
        <end position="203"/>
    </location>
</feature>
<dbReference type="RefSeq" id="WP_303952728.1">
    <property type="nucleotide sequence ID" value="NZ_JAGZXI010000006.1"/>
</dbReference>